<dbReference type="SMART" id="SM00131">
    <property type="entry name" value="KU"/>
    <property type="match status" value="1"/>
</dbReference>
<evidence type="ECO:0000256" key="1">
    <source>
        <dbReference type="ARBA" id="ARBA00022690"/>
    </source>
</evidence>
<dbReference type="Pfam" id="PF00014">
    <property type="entry name" value="Kunitz_BPTI"/>
    <property type="match status" value="1"/>
</dbReference>
<name>A0A023FDU0_AMBCJ</name>
<dbReference type="PANTHER" id="PTHR10083">
    <property type="entry name" value="KUNITZ-TYPE PROTEASE INHIBITOR-RELATED"/>
    <property type="match status" value="1"/>
</dbReference>
<dbReference type="AlphaFoldDB" id="A0A023FDU0"/>
<dbReference type="InterPro" id="IPR036880">
    <property type="entry name" value="Kunitz_BPTI_sf"/>
</dbReference>
<feature type="chain" id="PRO_5001520787" description="BPTI/Kunitz inhibitor domain-containing protein" evidence="3">
    <location>
        <begin position="19"/>
        <end position="185"/>
    </location>
</feature>
<keyword evidence="2" id="KW-0722">Serine protease inhibitor</keyword>
<accession>A0A023FDU0</accession>
<feature type="non-terminal residue" evidence="5">
    <location>
        <position position="185"/>
    </location>
</feature>
<evidence type="ECO:0000256" key="2">
    <source>
        <dbReference type="ARBA" id="ARBA00022900"/>
    </source>
</evidence>
<keyword evidence="3" id="KW-0732">Signal</keyword>
<evidence type="ECO:0000256" key="3">
    <source>
        <dbReference type="SAM" id="SignalP"/>
    </source>
</evidence>
<dbReference type="PROSITE" id="PS50279">
    <property type="entry name" value="BPTI_KUNITZ_2"/>
    <property type="match status" value="1"/>
</dbReference>
<keyword evidence="1" id="KW-0646">Protease inhibitor</keyword>
<dbReference type="Gene3D" id="4.10.410.10">
    <property type="entry name" value="Pancreatic trypsin inhibitor Kunitz domain"/>
    <property type="match status" value="1"/>
</dbReference>
<dbReference type="GO" id="GO:0004867">
    <property type="term" value="F:serine-type endopeptidase inhibitor activity"/>
    <property type="evidence" value="ECO:0007669"/>
    <property type="project" value="UniProtKB-KW"/>
</dbReference>
<proteinExistence type="evidence at transcript level"/>
<dbReference type="InterPro" id="IPR050098">
    <property type="entry name" value="TFPI/VKTCI-like"/>
</dbReference>
<protein>
    <recommendedName>
        <fullName evidence="4">BPTI/Kunitz inhibitor domain-containing protein</fullName>
    </recommendedName>
</protein>
<reference evidence="5" key="1">
    <citation type="submission" date="2014-03" db="EMBL/GenBank/DDBJ databases">
        <title>The sialotranscriptome of Amblyomma triste, Amblyomma parvum and Amblyomma cajennense ticks, uncovered by 454-based RNA-seq.</title>
        <authorList>
            <person name="Garcia G.R."/>
            <person name="Gardinassi L.G."/>
            <person name="Ribeiro J.M."/>
            <person name="Anatriello E."/>
            <person name="Ferreira B.R."/>
            <person name="Moreira H.N."/>
            <person name="Mafra C."/>
            <person name="Olegario M.M."/>
            <person name="Szabo P.J."/>
            <person name="Miranda-Santos I.K."/>
            <person name="Maruyama S.R."/>
        </authorList>
    </citation>
    <scope>NUCLEOTIDE SEQUENCE</scope>
    <source>
        <strain evidence="5">Uberlandia</strain>
        <tissue evidence="5">Salivary glands</tissue>
    </source>
</reference>
<dbReference type="InterPro" id="IPR002223">
    <property type="entry name" value="Kunitz_BPTI"/>
</dbReference>
<sequence>MAIYVVALLLVSTFTVSGVITRQKLDCGSGKNGSGEDTTSDFWTCNENKTECWRRDYYYNSTDDTCRFLGFKGCGGNDNNFPSLPDCLDHCKNKIRKYPGYERWLSYLPECDGKADPLIQSGNVRRFYYNATAQECMPVNVNTSRGYFPDMRHCVEKCNTTIKELPRCSSPKQTGEPPEGWTCTV</sequence>
<evidence type="ECO:0000313" key="5">
    <source>
        <dbReference type="EMBL" id="JAC19707.1"/>
    </source>
</evidence>
<dbReference type="EMBL" id="GBBK01004775">
    <property type="protein sequence ID" value="JAC19707.1"/>
    <property type="molecule type" value="mRNA"/>
</dbReference>
<feature type="domain" description="BPTI/Kunitz inhibitor" evidence="4">
    <location>
        <begin position="27"/>
        <end position="91"/>
    </location>
</feature>
<dbReference type="SUPFAM" id="SSF57362">
    <property type="entry name" value="BPTI-like"/>
    <property type="match status" value="2"/>
</dbReference>
<evidence type="ECO:0000259" key="4">
    <source>
        <dbReference type="PROSITE" id="PS50279"/>
    </source>
</evidence>
<feature type="signal peptide" evidence="3">
    <location>
        <begin position="1"/>
        <end position="18"/>
    </location>
</feature>
<organism evidence="5">
    <name type="scientific">Amblyomma cajennense</name>
    <name type="common">Cayenne tick</name>
    <name type="synonym">Acarus cajennensis</name>
    <dbReference type="NCBI Taxonomy" id="34607"/>
    <lineage>
        <taxon>Eukaryota</taxon>
        <taxon>Metazoa</taxon>
        <taxon>Ecdysozoa</taxon>
        <taxon>Arthropoda</taxon>
        <taxon>Chelicerata</taxon>
        <taxon>Arachnida</taxon>
        <taxon>Acari</taxon>
        <taxon>Parasitiformes</taxon>
        <taxon>Ixodida</taxon>
        <taxon>Ixodoidea</taxon>
        <taxon>Ixodidae</taxon>
        <taxon>Amblyomminae</taxon>
        <taxon>Amblyomma</taxon>
    </lineage>
</organism>